<gene>
    <name evidence="9" type="ORF">CAMP_LOCUS1719</name>
</gene>
<evidence type="ECO:0000256" key="7">
    <source>
        <dbReference type="SAM" id="MobiDB-lite"/>
    </source>
</evidence>
<feature type="region of interest" description="Disordered" evidence="7">
    <location>
        <begin position="135"/>
        <end position="218"/>
    </location>
</feature>
<evidence type="ECO:0000256" key="5">
    <source>
        <dbReference type="ARBA" id="ARBA00023306"/>
    </source>
</evidence>
<evidence type="ECO:0000256" key="2">
    <source>
        <dbReference type="ARBA" id="ARBA00006075"/>
    </source>
</evidence>
<feature type="domain" description="Chromosome segregation in meiosis protein 3" evidence="8">
    <location>
        <begin position="53"/>
        <end position="130"/>
    </location>
</feature>
<accession>A0A9P1I6C3</accession>
<dbReference type="GO" id="GO:0043111">
    <property type="term" value="P:replication fork arrest"/>
    <property type="evidence" value="ECO:0007669"/>
    <property type="project" value="TreeGrafter"/>
</dbReference>
<evidence type="ECO:0000256" key="4">
    <source>
        <dbReference type="ARBA" id="ARBA00023242"/>
    </source>
</evidence>
<comment type="caution">
    <text evidence="9">The sequence shown here is derived from an EMBL/GenBank/DDBJ whole genome shotgun (WGS) entry which is preliminary data.</text>
</comment>
<keyword evidence="10" id="KW-1185">Reference proteome</keyword>
<feature type="compositionally biased region" description="Basic and acidic residues" evidence="7">
    <location>
        <begin position="182"/>
        <end position="195"/>
    </location>
</feature>
<dbReference type="GO" id="GO:0003677">
    <property type="term" value="F:DNA binding"/>
    <property type="evidence" value="ECO:0007669"/>
    <property type="project" value="TreeGrafter"/>
</dbReference>
<proteinExistence type="inferred from homology"/>
<feature type="compositionally biased region" description="Acidic residues" evidence="7">
    <location>
        <begin position="1"/>
        <end position="26"/>
    </location>
</feature>
<feature type="compositionally biased region" description="Acidic residues" evidence="7">
    <location>
        <begin position="159"/>
        <end position="173"/>
    </location>
</feature>
<evidence type="ECO:0000259" key="8">
    <source>
        <dbReference type="Pfam" id="PF07962"/>
    </source>
</evidence>
<dbReference type="InterPro" id="IPR012923">
    <property type="entry name" value="Csm3"/>
</dbReference>
<dbReference type="PANTHER" id="PTHR13220:SF11">
    <property type="entry name" value="TIMELESS-INTERACTING PROTEIN"/>
    <property type="match status" value="1"/>
</dbReference>
<feature type="region of interest" description="Disordered" evidence="7">
    <location>
        <begin position="1"/>
        <end position="40"/>
    </location>
</feature>
<evidence type="ECO:0000313" key="9">
    <source>
        <dbReference type="EMBL" id="CAI5439082.1"/>
    </source>
</evidence>
<dbReference type="GO" id="GO:0031297">
    <property type="term" value="P:replication fork processing"/>
    <property type="evidence" value="ECO:0007669"/>
    <property type="project" value="UniProtKB-UniRule"/>
</dbReference>
<keyword evidence="4 6" id="KW-0539">Nucleus</keyword>
<comment type="similarity">
    <text evidence="2 6">Belongs to the CSM3 family.</text>
</comment>
<dbReference type="Proteomes" id="UP001152747">
    <property type="component" value="Unassembled WGS sequence"/>
</dbReference>
<comment type="subcellular location">
    <subcellularLocation>
        <location evidence="1 6">Nucleus</location>
    </subcellularLocation>
</comment>
<sequence length="218" mass="24717">MEDEYADFFGGDDFDRDQSPEGDEAIEVPVPGADIPAGKVVKPPRKQSNRFLLNEKLLAGPKGISALKKEFENFQPGPDPYQNLNLMFKKYNHWAHLMYPNMKFEDIISRCETLGTRRWTKVILNKMRLGMPLTDEDFEQSAGGKDGESKKKKSKNEDCDIIDDGASDGEEEIAPAAAPEASEDKNSEKSEKAAENDYPDEEDQREQEEDELMADFDW</sequence>
<organism evidence="9 10">
    <name type="scientific">Caenorhabditis angaria</name>
    <dbReference type="NCBI Taxonomy" id="860376"/>
    <lineage>
        <taxon>Eukaryota</taxon>
        <taxon>Metazoa</taxon>
        <taxon>Ecdysozoa</taxon>
        <taxon>Nematoda</taxon>
        <taxon>Chromadorea</taxon>
        <taxon>Rhabditida</taxon>
        <taxon>Rhabditina</taxon>
        <taxon>Rhabditomorpha</taxon>
        <taxon>Rhabditoidea</taxon>
        <taxon>Rhabditidae</taxon>
        <taxon>Peloderinae</taxon>
        <taxon>Caenorhabditis</taxon>
    </lineage>
</organism>
<dbReference type="PANTHER" id="PTHR13220">
    <property type="entry name" value="TIMELESS INTERACTING-RELATED"/>
    <property type="match status" value="1"/>
</dbReference>
<dbReference type="EMBL" id="CANHGI010000001">
    <property type="protein sequence ID" value="CAI5439082.1"/>
    <property type="molecule type" value="Genomic_DNA"/>
</dbReference>
<evidence type="ECO:0000256" key="1">
    <source>
        <dbReference type="ARBA" id="ARBA00004123"/>
    </source>
</evidence>
<protein>
    <recommendedName>
        <fullName evidence="6">TIMELESS-interacting protein</fullName>
    </recommendedName>
</protein>
<reference evidence="9" key="1">
    <citation type="submission" date="2022-11" db="EMBL/GenBank/DDBJ databases">
        <authorList>
            <person name="Kikuchi T."/>
        </authorList>
    </citation>
    <scope>NUCLEOTIDE SEQUENCE</scope>
    <source>
        <strain evidence="9">PS1010</strain>
    </source>
</reference>
<dbReference type="GO" id="GO:0031298">
    <property type="term" value="C:replication fork protection complex"/>
    <property type="evidence" value="ECO:0007669"/>
    <property type="project" value="TreeGrafter"/>
</dbReference>
<comment type="function">
    <text evidence="6">Plays an important role in the control of DNA replication and the maintenance of replication fork stability.</text>
</comment>
<evidence type="ECO:0000256" key="6">
    <source>
        <dbReference type="RuleBase" id="RU366049"/>
    </source>
</evidence>
<name>A0A9P1I6C3_9PELO</name>
<dbReference type="OrthoDB" id="437078at2759"/>
<dbReference type="GO" id="GO:0000076">
    <property type="term" value="P:DNA replication checkpoint signaling"/>
    <property type="evidence" value="ECO:0007669"/>
    <property type="project" value="UniProtKB-UniRule"/>
</dbReference>
<evidence type="ECO:0000313" key="10">
    <source>
        <dbReference type="Proteomes" id="UP001152747"/>
    </source>
</evidence>
<dbReference type="Pfam" id="PF07962">
    <property type="entry name" value="Swi3"/>
    <property type="match status" value="1"/>
</dbReference>
<keyword evidence="5 6" id="KW-0131">Cell cycle</keyword>
<evidence type="ECO:0000256" key="3">
    <source>
        <dbReference type="ARBA" id="ARBA00022763"/>
    </source>
</evidence>
<dbReference type="AlphaFoldDB" id="A0A9P1I6C3"/>
<feature type="compositionally biased region" description="Acidic residues" evidence="7">
    <location>
        <begin position="197"/>
        <end position="218"/>
    </location>
</feature>
<dbReference type="InterPro" id="IPR040038">
    <property type="entry name" value="TIPIN/Csm3/Swi3"/>
</dbReference>
<dbReference type="GO" id="GO:0006974">
    <property type="term" value="P:DNA damage response"/>
    <property type="evidence" value="ECO:0007669"/>
    <property type="project" value="UniProtKB-KW"/>
</dbReference>
<keyword evidence="3 6" id="KW-0227">DNA damage</keyword>